<feature type="domain" description="BPL/LPL catalytic" evidence="1">
    <location>
        <begin position="33"/>
        <end position="224"/>
    </location>
</feature>
<dbReference type="InterPro" id="IPR050664">
    <property type="entry name" value="Octanoyltrans_LipM/LipL"/>
</dbReference>
<dbReference type="InterPro" id="IPR004143">
    <property type="entry name" value="BPL_LPL_catalytic"/>
</dbReference>
<dbReference type="Proteomes" id="UP001446205">
    <property type="component" value="Unassembled WGS sequence"/>
</dbReference>
<dbReference type="RefSeq" id="WP_341370219.1">
    <property type="nucleotide sequence ID" value="NZ_JBBPCO010000004.1"/>
</dbReference>
<evidence type="ECO:0000259" key="1">
    <source>
        <dbReference type="PROSITE" id="PS51733"/>
    </source>
</evidence>
<dbReference type="InterPro" id="IPR045864">
    <property type="entry name" value="aa-tRNA-synth_II/BPL/LPL"/>
</dbReference>
<protein>
    <submittedName>
        <fullName evidence="2">Lipoate--protein ligase family protein</fullName>
    </submittedName>
</protein>
<keyword evidence="2" id="KW-0436">Ligase</keyword>
<keyword evidence="3" id="KW-1185">Reference proteome</keyword>
<dbReference type="Gene3D" id="3.30.390.50">
    <property type="entry name" value="CO dehydrogenase flavoprotein, C-terminal domain"/>
    <property type="match status" value="1"/>
</dbReference>
<dbReference type="Gene3D" id="3.30.930.10">
    <property type="entry name" value="Bira Bifunctional Protein, Domain 2"/>
    <property type="match status" value="1"/>
</dbReference>
<dbReference type="CDD" id="cd16443">
    <property type="entry name" value="LplA"/>
    <property type="match status" value="1"/>
</dbReference>
<reference evidence="2 3" key="1">
    <citation type="submission" date="2024-04" db="EMBL/GenBank/DDBJ databases">
        <authorList>
            <person name="Abashina T."/>
            <person name="Shaikin A."/>
        </authorList>
    </citation>
    <scope>NUCLEOTIDE SEQUENCE [LARGE SCALE GENOMIC DNA]</scope>
    <source>
        <strain evidence="2 3">AAFK</strain>
    </source>
</reference>
<proteinExistence type="predicted"/>
<dbReference type="GO" id="GO:0016874">
    <property type="term" value="F:ligase activity"/>
    <property type="evidence" value="ECO:0007669"/>
    <property type="project" value="UniProtKB-KW"/>
</dbReference>
<accession>A0ABU9D6I9</accession>
<sequence>MTQGTWRVLDTGLRSAADNMALNRTLLESQQAGTSVNTLRFLQFQPAALVGYHQSLEQELEVDYCRANGVEIQRRITGGGAIYFDPGQLGWELYFNKQDFGRAEMAAISEMICEAAAHGMSKLGIDAQFRPRNDIEVDGRKISGTGGVFDGDAVLFQGTVLIDFDIEAMLRVLRVPKEKLSAHAIASARERVTCLKTLLGEAPSLTQVKSALLAGFEEKLGLSFKSAGLNPVEEALFQQVLPEIKDPEWVRLVDRPRTEAPLLQAAYKSQGGLIRVTALVDEFKERLLQIQFAGDFFVQPKRVIADLEASLRNVRLESVPERIRAFFAETPAEMLLLEPEDFILAFQQLLPSKADGAVA</sequence>
<dbReference type="PANTHER" id="PTHR43679">
    <property type="entry name" value="OCTANOYLTRANSFERASE LIPM-RELATED"/>
    <property type="match status" value="1"/>
</dbReference>
<dbReference type="EMBL" id="JBBPCO010000004">
    <property type="protein sequence ID" value="MEK8089154.1"/>
    <property type="molecule type" value="Genomic_DNA"/>
</dbReference>
<dbReference type="PANTHER" id="PTHR43679:SF2">
    <property type="entry name" value="OCTANOYL-[GCVH]:PROTEIN N-OCTANOYLTRANSFERASE"/>
    <property type="match status" value="1"/>
</dbReference>
<evidence type="ECO:0000313" key="3">
    <source>
        <dbReference type="Proteomes" id="UP001446205"/>
    </source>
</evidence>
<dbReference type="PROSITE" id="PS51733">
    <property type="entry name" value="BPL_LPL_CATALYTIC"/>
    <property type="match status" value="1"/>
</dbReference>
<dbReference type="Pfam" id="PF21948">
    <property type="entry name" value="LplA-B_cat"/>
    <property type="match status" value="1"/>
</dbReference>
<gene>
    <name evidence="2" type="ORF">WOB96_05185</name>
</gene>
<evidence type="ECO:0000313" key="2">
    <source>
        <dbReference type="EMBL" id="MEK8089154.1"/>
    </source>
</evidence>
<organism evidence="2 3">
    <name type="scientific">Thermithiobacillus plumbiphilus</name>
    <dbReference type="NCBI Taxonomy" id="1729899"/>
    <lineage>
        <taxon>Bacteria</taxon>
        <taxon>Pseudomonadati</taxon>
        <taxon>Pseudomonadota</taxon>
        <taxon>Acidithiobacillia</taxon>
        <taxon>Acidithiobacillales</taxon>
        <taxon>Thermithiobacillaceae</taxon>
        <taxon>Thermithiobacillus</taxon>
    </lineage>
</organism>
<dbReference type="SUPFAM" id="SSF55681">
    <property type="entry name" value="Class II aaRS and biotin synthetases"/>
    <property type="match status" value="1"/>
</dbReference>
<comment type="caution">
    <text evidence="2">The sequence shown here is derived from an EMBL/GenBank/DDBJ whole genome shotgun (WGS) entry which is preliminary data.</text>
</comment>
<name>A0ABU9D6I9_9PROT</name>